<evidence type="ECO:0000313" key="2">
    <source>
        <dbReference type="EMBL" id="GLI55252.1"/>
    </source>
</evidence>
<reference evidence="2" key="1">
    <citation type="submission" date="2022-12" db="EMBL/GenBank/DDBJ databases">
        <title>Reference genome sequencing for broad-spectrum identification of bacterial and archaeal isolates by mass spectrometry.</title>
        <authorList>
            <person name="Sekiguchi Y."/>
            <person name="Tourlousse D.M."/>
        </authorList>
    </citation>
    <scope>NUCLEOTIDE SEQUENCE</scope>
    <source>
        <strain evidence="2">10succ1</strain>
    </source>
</reference>
<evidence type="ECO:0008006" key="4">
    <source>
        <dbReference type="Google" id="ProtNLM"/>
    </source>
</evidence>
<comment type="caution">
    <text evidence="2">The sequence shown here is derived from an EMBL/GenBank/DDBJ whole genome shotgun (WGS) entry which is preliminary data.</text>
</comment>
<feature type="chain" id="PRO_5040772162" description="Lipoprotein" evidence="1">
    <location>
        <begin position="23"/>
        <end position="193"/>
    </location>
</feature>
<keyword evidence="1" id="KW-0732">Signal</keyword>
<keyword evidence="3" id="KW-1185">Reference proteome</keyword>
<organism evidence="2 3">
    <name type="scientific">Propionigenium maris DSM 9537</name>
    <dbReference type="NCBI Taxonomy" id="1123000"/>
    <lineage>
        <taxon>Bacteria</taxon>
        <taxon>Fusobacteriati</taxon>
        <taxon>Fusobacteriota</taxon>
        <taxon>Fusobacteriia</taxon>
        <taxon>Fusobacteriales</taxon>
        <taxon>Fusobacteriaceae</taxon>
        <taxon>Propionigenium</taxon>
    </lineage>
</organism>
<proteinExistence type="predicted"/>
<evidence type="ECO:0000256" key="1">
    <source>
        <dbReference type="SAM" id="SignalP"/>
    </source>
</evidence>
<dbReference type="RefSeq" id="WP_281833586.1">
    <property type="nucleotide sequence ID" value="NZ_BSDY01000003.1"/>
</dbReference>
<name>A0A9W6GJG9_9FUSO</name>
<evidence type="ECO:0000313" key="3">
    <source>
        <dbReference type="Proteomes" id="UP001144471"/>
    </source>
</evidence>
<protein>
    <recommendedName>
        <fullName evidence="4">Lipoprotein</fullName>
    </recommendedName>
</protein>
<dbReference type="EMBL" id="BSDY01000003">
    <property type="protein sequence ID" value="GLI55252.1"/>
    <property type="molecule type" value="Genomic_DNA"/>
</dbReference>
<dbReference type="PROSITE" id="PS51257">
    <property type="entry name" value="PROKAR_LIPOPROTEIN"/>
    <property type="match status" value="1"/>
</dbReference>
<dbReference type="AlphaFoldDB" id="A0A9W6GJG9"/>
<sequence>MKKAAWILILVLALTGCTSARFDEETMIHSKTHTRFDEDGYDFFGYNASGYDRNNFNSHGINLETGTMYSRDGYDKDGYDREGYDISGYDRAGIDRNGSYKGYRVKFECEGYAEGILAGKCYYKNFKVDGESTSFKRFMELRGSTHKVEYTVFHKNDFGTHINETEIVKTIDLSKRHKDTLVVTLSSGEVFIN</sequence>
<dbReference type="Proteomes" id="UP001144471">
    <property type="component" value="Unassembled WGS sequence"/>
</dbReference>
<accession>A0A9W6GJG9</accession>
<gene>
    <name evidence="2" type="ORF">PM10SUCC1_07670</name>
</gene>
<feature type="signal peptide" evidence="1">
    <location>
        <begin position="1"/>
        <end position="22"/>
    </location>
</feature>